<evidence type="ECO:0000259" key="1">
    <source>
        <dbReference type="Pfam" id="PF09995"/>
    </source>
</evidence>
<dbReference type="Pfam" id="PF09995">
    <property type="entry name" value="MPAB_Lcp_cat"/>
    <property type="match status" value="1"/>
</dbReference>
<dbReference type="AlphaFoldDB" id="A0AB39KNK1"/>
<feature type="domain" description="ER-bound oxygenase mpaB/mpaB'/Rubber oxygenase catalytic" evidence="1">
    <location>
        <begin position="41"/>
        <end position="251"/>
    </location>
</feature>
<dbReference type="RefSeq" id="WP_369057917.1">
    <property type="nucleotide sequence ID" value="NZ_CP158375.1"/>
</dbReference>
<accession>A0AB39KNK1</accession>
<dbReference type="PANTHER" id="PTHR36151:SF3">
    <property type="entry name" value="ER-BOUND OXYGENASE MPAB_MPAB'_RUBBER OXYGENASE CATALYTIC DOMAIN-CONTAINING PROTEIN"/>
    <property type="match status" value="1"/>
</dbReference>
<organism evidence="2">
    <name type="scientific">Caulobacter sp. 73W</name>
    <dbReference type="NCBI Taxonomy" id="3161137"/>
    <lineage>
        <taxon>Bacteria</taxon>
        <taxon>Pseudomonadati</taxon>
        <taxon>Pseudomonadota</taxon>
        <taxon>Alphaproteobacteria</taxon>
        <taxon>Caulobacterales</taxon>
        <taxon>Caulobacteraceae</taxon>
        <taxon>Caulobacter</taxon>
    </lineage>
</organism>
<dbReference type="GO" id="GO:0016491">
    <property type="term" value="F:oxidoreductase activity"/>
    <property type="evidence" value="ECO:0007669"/>
    <property type="project" value="InterPro"/>
</dbReference>
<dbReference type="PANTHER" id="PTHR36151">
    <property type="entry name" value="BLR2777 PROTEIN"/>
    <property type="match status" value="1"/>
</dbReference>
<dbReference type="InterPro" id="IPR018713">
    <property type="entry name" value="MPAB/Lcp_cat_dom"/>
</dbReference>
<dbReference type="EMBL" id="CP158375">
    <property type="protein sequence ID" value="XDO95063.1"/>
    <property type="molecule type" value="Genomic_DNA"/>
</dbReference>
<proteinExistence type="predicted"/>
<protein>
    <submittedName>
        <fullName evidence="2">Oxygenase MpaB family protein</fullName>
    </submittedName>
</protein>
<sequence>MAHQAAFPARLLARQMKGVPPFDFSTPAGEPALAAPDSVSWRVFKNPIALFIGGITAVLLELAEPRVRSGVWENTSFRTDPLPRMKRTGLAAMVTVYGARSKAEAMIAGVGRLHGRVAGTTPDGTAYRADDPELLDWVQATASYGFMQGYHRFVRPLSQAERDQFYAEAAPSARLYGAVGAPTSEAALEAQFQAMRPKLEPSDIVLEFLNIIARTKAAPFGLGWMQAMLVRAAVSTLPDWTQTLLGLEGRGLRKGEAGLIRTLGRIADRIAISAAPRPRRRCAWAGRRTSCTAERS</sequence>
<name>A0AB39KNK1_9CAUL</name>
<evidence type="ECO:0000313" key="2">
    <source>
        <dbReference type="EMBL" id="XDO95063.1"/>
    </source>
</evidence>
<gene>
    <name evidence="2" type="ORF">ABOZ73_09495</name>
</gene>
<reference evidence="2" key="1">
    <citation type="submission" date="2024-06" db="EMBL/GenBank/DDBJ databases">
        <title>Caulobacter inopinatus, sp. nov.</title>
        <authorList>
            <person name="Donachie S.P."/>
        </authorList>
    </citation>
    <scope>NUCLEOTIDE SEQUENCE</scope>
    <source>
        <strain evidence="2">73W</strain>
    </source>
</reference>